<dbReference type="Proteomes" id="UP001061958">
    <property type="component" value="Unassembled WGS sequence"/>
</dbReference>
<dbReference type="InterPro" id="IPR018800">
    <property type="entry name" value="PRCC"/>
</dbReference>
<evidence type="ECO:0000256" key="1">
    <source>
        <dbReference type="SAM" id="MobiDB-lite"/>
    </source>
</evidence>
<dbReference type="AlphaFoldDB" id="A0A9C7USI3"/>
<dbReference type="EMBL" id="BQMJ01000046">
    <property type="protein sequence ID" value="GJQ13687.1"/>
    <property type="molecule type" value="Genomic_DNA"/>
</dbReference>
<dbReference type="GO" id="GO:0005634">
    <property type="term" value="C:nucleus"/>
    <property type="evidence" value="ECO:0007669"/>
    <property type="project" value="TreeGrafter"/>
</dbReference>
<organism evidence="2 3">
    <name type="scientific">Galdieria partita</name>
    <dbReference type="NCBI Taxonomy" id="83374"/>
    <lineage>
        <taxon>Eukaryota</taxon>
        <taxon>Rhodophyta</taxon>
        <taxon>Bangiophyceae</taxon>
        <taxon>Galdieriales</taxon>
        <taxon>Galdieriaceae</taxon>
        <taxon>Galdieria</taxon>
    </lineage>
</organism>
<gene>
    <name evidence="2" type="ORF">GpartN1_g5478.t1</name>
</gene>
<protein>
    <submittedName>
        <fullName evidence="2">Uncharacterized protein</fullName>
    </submittedName>
</protein>
<dbReference type="OrthoDB" id="206969at2759"/>
<name>A0A9C7USI3_9RHOD</name>
<feature type="compositionally biased region" description="Polar residues" evidence="1">
    <location>
        <begin position="19"/>
        <end position="31"/>
    </location>
</feature>
<feature type="compositionally biased region" description="Basic and acidic residues" evidence="1">
    <location>
        <begin position="54"/>
        <end position="72"/>
    </location>
</feature>
<keyword evidence="3" id="KW-1185">Reference proteome</keyword>
<feature type="region of interest" description="Disordered" evidence="1">
    <location>
        <begin position="1"/>
        <end position="88"/>
    </location>
</feature>
<sequence>MELLSNVYRDLDDSEEDSTQVTAGATNNNEQPKSKVSIDVRKFLKVPSEENEEQEKPQVEEPLSKRPRKDTSGTELLQMLPAPKRQAPIKDIRVQKGTNWARAQMENVPLEQNLNDFATLNVVTCSQEQGQGTEEVKRNNSNDTQWSKVTNEQTVDASYGWTEATMEGSKEFLQDINKYGSDISFVDVQFSDLVDTSKPDETFVTRQSASTSEVVSKLARVAGKVTRIQKERHQLNAVAADLAAKQVELEEKRSQSRQTKAETWAKYGW</sequence>
<comment type="caution">
    <text evidence="2">The sequence shown here is derived from an EMBL/GenBank/DDBJ whole genome shotgun (WGS) entry which is preliminary data.</text>
</comment>
<accession>A0A9C7USI3</accession>
<evidence type="ECO:0000313" key="3">
    <source>
        <dbReference type="Proteomes" id="UP001061958"/>
    </source>
</evidence>
<dbReference type="Pfam" id="PF10253">
    <property type="entry name" value="PRCC"/>
    <property type="match status" value="1"/>
</dbReference>
<reference evidence="2" key="2">
    <citation type="submission" date="2022-01" db="EMBL/GenBank/DDBJ databases">
        <authorList>
            <person name="Hirooka S."/>
            <person name="Miyagishima S.Y."/>
        </authorList>
    </citation>
    <scope>NUCLEOTIDE SEQUENCE</scope>
    <source>
        <strain evidence="2">NBRC 102759</strain>
    </source>
</reference>
<feature type="compositionally biased region" description="Basic and acidic residues" evidence="1">
    <location>
        <begin position="32"/>
        <end position="42"/>
    </location>
</feature>
<reference evidence="2" key="1">
    <citation type="journal article" date="2022" name="Proc. Natl. Acad. Sci. U.S.A.">
        <title>Life cycle and functional genomics of the unicellular red alga Galdieria for elucidating algal and plant evolution and industrial use.</title>
        <authorList>
            <person name="Hirooka S."/>
            <person name="Itabashi T."/>
            <person name="Ichinose T.M."/>
            <person name="Onuma R."/>
            <person name="Fujiwara T."/>
            <person name="Yamashita S."/>
            <person name="Jong L.W."/>
            <person name="Tomita R."/>
            <person name="Iwane A.H."/>
            <person name="Miyagishima S.Y."/>
        </authorList>
    </citation>
    <scope>NUCLEOTIDE SEQUENCE</scope>
    <source>
        <strain evidence="2">NBRC 102759</strain>
    </source>
</reference>
<dbReference type="PANTHER" id="PTHR13621">
    <property type="entry name" value="PROLINE-RICH PROTEIN PRCC"/>
    <property type="match status" value="1"/>
</dbReference>
<evidence type="ECO:0000313" key="2">
    <source>
        <dbReference type="EMBL" id="GJQ13687.1"/>
    </source>
</evidence>
<dbReference type="PANTHER" id="PTHR13621:SF2">
    <property type="entry name" value="PROLINE-RICH PROTEIN PRCC"/>
    <property type="match status" value="1"/>
</dbReference>
<proteinExistence type="predicted"/>
<feature type="region of interest" description="Disordered" evidence="1">
    <location>
        <begin position="249"/>
        <end position="269"/>
    </location>
</feature>